<evidence type="ECO:0000256" key="1">
    <source>
        <dbReference type="SAM" id="MobiDB-lite"/>
    </source>
</evidence>
<dbReference type="EMBL" id="LTAY01000081">
    <property type="protein sequence ID" value="OPX46544.1"/>
    <property type="molecule type" value="Genomic_DNA"/>
</dbReference>
<evidence type="ECO:0000259" key="3">
    <source>
        <dbReference type="SMART" id="SM00900"/>
    </source>
</evidence>
<dbReference type="RefSeq" id="WP_080023949.1">
    <property type="nucleotide sequence ID" value="NZ_LTAY01000081.1"/>
</dbReference>
<dbReference type="GO" id="GO:0016020">
    <property type="term" value="C:membrane"/>
    <property type="evidence" value="ECO:0007669"/>
    <property type="project" value="InterPro"/>
</dbReference>
<protein>
    <submittedName>
        <fullName evidence="4">FMN-binding domain protein</fullName>
    </submittedName>
</protein>
<keyword evidence="2" id="KW-0732">Signal</keyword>
<evidence type="ECO:0000256" key="2">
    <source>
        <dbReference type="SAM" id="SignalP"/>
    </source>
</evidence>
<evidence type="ECO:0000313" key="4">
    <source>
        <dbReference type="EMBL" id="OPX46544.1"/>
    </source>
</evidence>
<sequence length="156" mass="17115">MKKKLVLVLCSAMMAMSLVACGGSDKPEEKPQEATKQTMKDGTYEVDTKDDKDGGAKVSITVKDGKITEAKYNEFTKEGNKRENKEYNAQMKEVAKTSPETFEVEFEKQVVAAQNHEIDGVTGATGSTAQAKQLFQKAIENAEAGKTDKETIEIKK</sequence>
<gene>
    <name evidence="4" type="ORF">CLTHE_27650</name>
</gene>
<comment type="caution">
    <text evidence="4">The sequence shown here is derived from an EMBL/GenBank/DDBJ whole genome shotgun (WGS) entry which is preliminary data.</text>
</comment>
<reference evidence="4 5" key="1">
    <citation type="submission" date="2016-02" db="EMBL/GenBank/DDBJ databases">
        <title>Genome sequence of Clostridium thermobutyricum DSM 4928.</title>
        <authorList>
            <person name="Poehlein A."/>
            <person name="Daniel R."/>
        </authorList>
    </citation>
    <scope>NUCLEOTIDE SEQUENCE [LARGE SCALE GENOMIC DNA]</scope>
    <source>
        <strain evidence="4 5">DSM 4928</strain>
    </source>
</reference>
<dbReference type="Pfam" id="PF04205">
    <property type="entry name" value="FMN_bind"/>
    <property type="match status" value="1"/>
</dbReference>
<feature type="chain" id="PRO_5039103032" evidence="2">
    <location>
        <begin position="21"/>
        <end position="156"/>
    </location>
</feature>
<feature type="region of interest" description="Disordered" evidence="1">
    <location>
        <begin position="22"/>
        <end position="55"/>
    </location>
</feature>
<dbReference type="PROSITE" id="PS51257">
    <property type="entry name" value="PROKAR_LIPOPROTEIN"/>
    <property type="match status" value="1"/>
</dbReference>
<evidence type="ECO:0000313" key="5">
    <source>
        <dbReference type="Proteomes" id="UP000191448"/>
    </source>
</evidence>
<dbReference type="InterPro" id="IPR007329">
    <property type="entry name" value="FMN-bd"/>
</dbReference>
<feature type="domain" description="FMN-binding" evidence="3">
    <location>
        <begin position="52"/>
        <end position="142"/>
    </location>
</feature>
<organism evidence="4 5">
    <name type="scientific">Clostridium thermobutyricum DSM 4928</name>
    <dbReference type="NCBI Taxonomy" id="1121339"/>
    <lineage>
        <taxon>Bacteria</taxon>
        <taxon>Bacillati</taxon>
        <taxon>Bacillota</taxon>
        <taxon>Clostridia</taxon>
        <taxon>Eubacteriales</taxon>
        <taxon>Clostridiaceae</taxon>
        <taxon>Clostridium</taxon>
    </lineage>
</organism>
<dbReference type="Gene3D" id="3.90.1010.20">
    <property type="match status" value="1"/>
</dbReference>
<feature type="signal peptide" evidence="2">
    <location>
        <begin position="1"/>
        <end position="20"/>
    </location>
</feature>
<feature type="compositionally biased region" description="Basic and acidic residues" evidence="1">
    <location>
        <begin position="25"/>
        <end position="55"/>
    </location>
</feature>
<proteinExistence type="predicted"/>
<name>A0A1V4SRR6_9CLOT</name>
<dbReference type="AlphaFoldDB" id="A0A1V4SRR6"/>
<accession>A0A1V4SRR6</accession>
<dbReference type="OrthoDB" id="1937675at2"/>
<dbReference type="GO" id="GO:0010181">
    <property type="term" value="F:FMN binding"/>
    <property type="evidence" value="ECO:0007669"/>
    <property type="project" value="InterPro"/>
</dbReference>
<dbReference type="Proteomes" id="UP000191448">
    <property type="component" value="Unassembled WGS sequence"/>
</dbReference>
<dbReference type="SMART" id="SM00900">
    <property type="entry name" value="FMN_bind"/>
    <property type="match status" value="1"/>
</dbReference>